<feature type="compositionally biased region" description="Low complexity" evidence="1">
    <location>
        <begin position="73"/>
        <end position="89"/>
    </location>
</feature>
<feature type="compositionally biased region" description="Gly residues" evidence="1">
    <location>
        <begin position="38"/>
        <end position="47"/>
    </location>
</feature>
<dbReference type="AlphaFoldDB" id="A0A165NTA4"/>
<evidence type="ECO:0000313" key="2">
    <source>
        <dbReference type="EMBL" id="KZT67348.1"/>
    </source>
</evidence>
<feature type="compositionally biased region" description="Low complexity" evidence="1">
    <location>
        <begin position="118"/>
        <end position="128"/>
    </location>
</feature>
<feature type="compositionally biased region" description="Polar residues" evidence="1">
    <location>
        <begin position="129"/>
        <end position="140"/>
    </location>
</feature>
<protein>
    <submittedName>
        <fullName evidence="2">Uncharacterized protein</fullName>
    </submittedName>
</protein>
<evidence type="ECO:0000256" key="1">
    <source>
        <dbReference type="SAM" id="MobiDB-lite"/>
    </source>
</evidence>
<feature type="compositionally biased region" description="Polar residues" evidence="1">
    <location>
        <begin position="105"/>
        <end position="117"/>
    </location>
</feature>
<feature type="compositionally biased region" description="Basic residues" evidence="1">
    <location>
        <begin position="90"/>
        <end position="99"/>
    </location>
</feature>
<dbReference type="Proteomes" id="UP000076727">
    <property type="component" value="Unassembled WGS sequence"/>
</dbReference>
<name>A0A165NTA4_9APHY</name>
<proteinExistence type="predicted"/>
<evidence type="ECO:0000313" key="3">
    <source>
        <dbReference type="Proteomes" id="UP000076727"/>
    </source>
</evidence>
<dbReference type="OrthoDB" id="10521410at2759"/>
<gene>
    <name evidence="2" type="ORF">DAEQUDRAFT_397042</name>
</gene>
<feature type="compositionally biased region" description="Polar residues" evidence="1">
    <location>
        <begin position="179"/>
        <end position="189"/>
    </location>
</feature>
<feature type="region of interest" description="Disordered" evidence="1">
    <location>
        <begin position="1"/>
        <end position="223"/>
    </location>
</feature>
<dbReference type="EMBL" id="KV429077">
    <property type="protein sequence ID" value="KZT67348.1"/>
    <property type="molecule type" value="Genomic_DNA"/>
</dbReference>
<reference evidence="2 3" key="1">
    <citation type="journal article" date="2016" name="Mol. Biol. Evol.">
        <title>Comparative Genomics of Early-Diverging Mushroom-Forming Fungi Provides Insights into the Origins of Lignocellulose Decay Capabilities.</title>
        <authorList>
            <person name="Nagy L.G."/>
            <person name="Riley R."/>
            <person name="Tritt A."/>
            <person name="Adam C."/>
            <person name="Daum C."/>
            <person name="Floudas D."/>
            <person name="Sun H."/>
            <person name="Yadav J.S."/>
            <person name="Pangilinan J."/>
            <person name="Larsson K.H."/>
            <person name="Matsuura K."/>
            <person name="Barry K."/>
            <person name="Labutti K."/>
            <person name="Kuo R."/>
            <person name="Ohm R.A."/>
            <person name="Bhattacharya S.S."/>
            <person name="Shirouzu T."/>
            <person name="Yoshinaga Y."/>
            <person name="Martin F.M."/>
            <person name="Grigoriev I.V."/>
            <person name="Hibbett D.S."/>
        </authorList>
    </citation>
    <scope>NUCLEOTIDE SEQUENCE [LARGE SCALE GENOMIC DNA]</scope>
    <source>
        <strain evidence="2 3">L-15889</strain>
    </source>
</reference>
<organism evidence="2 3">
    <name type="scientific">Daedalea quercina L-15889</name>
    <dbReference type="NCBI Taxonomy" id="1314783"/>
    <lineage>
        <taxon>Eukaryota</taxon>
        <taxon>Fungi</taxon>
        <taxon>Dikarya</taxon>
        <taxon>Basidiomycota</taxon>
        <taxon>Agaricomycotina</taxon>
        <taxon>Agaricomycetes</taxon>
        <taxon>Polyporales</taxon>
        <taxon>Fomitopsis</taxon>
    </lineage>
</organism>
<accession>A0A165NTA4</accession>
<sequence>MPRKKRPRSSDQDGRSDGHRRLPSRVPDSPMYVQWGGRPYGRMGGGPASVPTGLESEIDFSRPAGESNVDTEVSPVSPRPGSSSPNRPARAARGRRQRRSGVQNELSTSESVSPMTPSSESAGSWSPSTGISSAGRSNPSPLREHFSPSVQEHSPLRQQDSPTRRQRRPPDQQDLVFQPQRSPSAQTQRHGGYHPYPRTARRPVIAPQPRVPPGSVSSNSAMPQVGRVFPRSQRVCFKYRTGLKHFSTKLFSDNGGTGVVYIAQYTRPYTRPYPEYTHIFYQLRPSSRPKLCLLLHPKR</sequence>
<feature type="compositionally biased region" description="Basic and acidic residues" evidence="1">
    <location>
        <begin position="8"/>
        <end position="20"/>
    </location>
</feature>
<keyword evidence="3" id="KW-1185">Reference proteome</keyword>